<comment type="caution">
    <text evidence="1">The sequence shown here is derived from an EMBL/GenBank/DDBJ whole genome shotgun (WGS) entry which is preliminary data.</text>
</comment>
<protein>
    <submittedName>
        <fullName evidence="1">Uncharacterized protein</fullName>
    </submittedName>
</protein>
<proteinExistence type="predicted"/>
<gene>
    <name evidence="1" type="ORF">NM208_g8226</name>
</gene>
<dbReference type="Proteomes" id="UP001148629">
    <property type="component" value="Unassembled WGS sequence"/>
</dbReference>
<sequence>MAPPKQSAATRKAKKKADDEAAEAARTAKKEALRAKLKEKSFNLLAEVLFDIDTYTFDYRVEKPSTKPAPNRHEAVDPDKTPQELELCTKPSKDKIEGDAYDLNFTSKQNCDAMLRHLYGEEREDTDCCDKYKSPHKHKRKAGGGDSDGDDDDRNNSDLFEELDARICKVLAGVFWAATDRKKKQKTKK</sequence>
<dbReference type="EMBL" id="JANRMS010000916">
    <property type="protein sequence ID" value="KAJ3532896.1"/>
    <property type="molecule type" value="Genomic_DNA"/>
</dbReference>
<name>A0ACC1S662_9HYPO</name>
<evidence type="ECO:0000313" key="2">
    <source>
        <dbReference type="Proteomes" id="UP001148629"/>
    </source>
</evidence>
<evidence type="ECO:0000313" key="1">
    <source>
        <dbReference type="EMBL" id="KAJ3532896.1"/>
    </source>
</evidence>
<accession>A0ACC1S662</accession>
<reference evidence="1" key="1">
    <citation type="submission" date="2022-08" db="EMBL/GenBank/DDBJ databases">
        <title>Genome Sequence of Fusarium decemcellulare.</title>
        <authorList>
            <person name="Buettner E."/>
        </authorList>
    </citation>
    <scope>NUCLEOTIDE SEQUENCE</scope>
    <source>
        <strain evidence="1">Babe19</strain>
    </source>
</reference>
<organism evidence="1 2">
    <name type="scientific">Fusarium decemcellulare</name>
    <dbReference type="NCBI Taxonomy" id="57161"/>
    <lineage>
        <taxon>Eukaryota</taxon>
        <taxon>Fungi</taxon>
        <taxon>Dikarya</taxon>
        <taxon>Ascomycota</taxon>
        <taxon>Pezizomycotina</taxon>
        <taxon>Sordariomycetes</taxon>
        <taxon>Hypocreomycetidae</taxon>
        <taxon>Hypocreales</taxon>
        <taxon>Nectriaceae</taxon>
        <taxon>Fusarium</taxon>
        <taxon>Fusarium decemcellulare species complex</taxon>
    </lineage>
</organism>
<keyword evidence="2" id="KW-1185">Reference proteome</keyword>